<feature type="transmembrane region" description="Helical" evidence="6">
    <location>
        <begin position="202"/>
        <end position="222"/>
    </location>
</feature>
<feature type="transmembrane region" description="Helical" evidence="6">
    <location>
        <begin position="322"/>
        <end position="346"/>
    </location>
</feature>
<evidence type="ECO:0000313" key="9">
    <source>
        <dbReference type="Proteomes" id="UP000668403"/>
    </source>
</evidence>
<dbReference type="Gene3D" id="1.20.1740.10">
    <property type="entry name" value="Amino acid/polyamine transporter I"/>
    <property type="match status" value="1"/>
</dbReference>
<comment type="caution">
    <text evidence="8">The sequence shown here is derived from an EMBL/GenBank/DDBJ whole genome shotgun (WGS) entry which is preliminary data.</text>
</comment>
<organism evidence="8 9">
    <name type="scientific">Leucobacter tardus</name>
    <dbReference type="NCBI Taxonomy" id="501483"/>
    <lineage>
        <taxon>Bacteria</taxon>
        <taxon>Bacillati</taxon>
        <taxon>Actinomycetota</taxon>
        <taxon>Actinomycetes</taxon>
        <taxon>Micrococcales</taxon>
        <taxon>Microbacteriaceae</taxon>
        <taxon>Leucobacter</taxon>
    </lineage>
</organism>
<dbReference type="InterPro" id="IPR004841">
    <property type="entry name" value="AA-permease/SLC12A_dom"/>
</dbReference>
<dbReference type="EMBL" id="JAGFBF010000001">
    <property type="protein sequence ID" value="MBO2989121.1"/>
    <property type="molecule type" value="Genomic_DNA"/>
</dbReference>
<dbReference type="Proteomes" id="UP000668403">
    <property type="component" value="Unassembled WGS sequence"/>
</dbReference>
<feature type="transmembrane region" description="Helical" evidence="6">
    <location>
        <begin position="436"/>
        <end position="454"/>
    </location>
</feature>
<feature type="transmembrane region" description="Helical" evidence="6">
    <location>
        <begin position="93"/>
        <end position="112"/>
    </location>
</feature>
<evidence type="ECO:0000256" key="3">
    <source>
        <dbReference type="ARBA" id="ARBA00022989"/>
    </source>
</evidence>
<dbReference type="GO" id="GO:0016020">
    <property type="term" value="C:membrane"/>
    <property type="evidence" value="ECO:0007669"/>
    <property type="project" value="UniProtKB-SubCell"/>
</dbReference>
<name>A0A939QJL9_9MICO</name>
<dbReference type="PIRSF" id="PIRSF006060">
    <property type="entry name" value="AA_transporter"/>
    <property type="match status" value="1"/>
</dbReference>
<dbReference type="InterPro" id="IPR050367">
    <property type="entry name" value="APC_superfamily"/>
</dbReference>
<feature type="transmembrane region" description="Helical" evidence="6">
    <location>
        <begin position="367"/>
        <end position="391"/>
    </location>
</feature>
<feature type="transmembrane region" description="Helical" evidence="6">
    <location>
        <begin position="280"/>
        <end position="302"/>
    </location>
</feature>
<protein>
    <submittedName>
        <fullName evidence="8">APC family permease</fullName>
    </submittedName>
</protein>
<keyword evidence="9" id="KW-1185">Reference proteome</keyword>
<feature type="region of interest" description="Disordered" evidence="5">
    <location>
        <begin position="12"/>
        <end position="52"/>
    </location>
</feature>
<keyword evidence="4 6" id="KW-0472">Membrane</keyword>
<gene>
    <name evidence="8" type="ORF">J4H85_03795</name>
</gene>
<sequence length="495" mass="52169">MVPVPAGRCRDPAPRLCRPHRSDELGAPKPANPLSSPEPTHLTEESTVSSPHPFPTLVRTLRLPSLVLFGLAYLTPLIVLGIFGVIAGETGGASASAYLIALLAMLFTANSYGRMAKAFPVAGSAYTYVRRTIDGRVGFLVGWAIMLDYLFLPMVIWLIGGSYLQAQFPGIPMPVWILGFILITSILNIIGIKVADRANLVLMTFQILVIAIFVALSVADVLRGQGATGLVSAAPFLGTDAGFAGVAGGAAIAAYSFLGFDAVTTLTEETIEPRRTVPKAILLVALIGGGIFVLVSYVTQLVHPGGVFANGDAAAAEIALRIGGNVFGAVFLAALVIAQFTSGLAAQAAGSRLLYAMGRDGVLPRRVFGVVSARLHTPVFSVLAIAVVGLIAMFMDVATSTSFINFGAFVAFIMVNLSVVVYWVRERRASERLNPLLYVVAPVIGMLVIAVLLSQLDSHAITLGAIWLGVGVVVLGFVTRGFRRQPPELGVDNVD</sequence>
<proteinExistence type="predicted"/>
<dbReference type="GO" id="GO:0055085">
    <property type="term" value="P:transmembrane transport"/>
    <property type="evidence" value="ECO:0007669"/>
    <property type="project" value="InterPro"/>
</dbReference>
<dbReference type="AlphaFoldDB" id="A0A939QJL9"/>
<evidence type="ECO:0000256" key="2">
    <source>
        <dbReference type="ARBA" id="ARBA00022692"/>
    </source>
</evidence>
<evidence type="ECO:0000256" key="4">
    <source>
        <dbReference type="ARBA" id="ARBA00023136"/>
    </source>
</evidence>
<dbReference type="PANTHER" id="PTHR42770:SF8">
    <property type="entry name" value="PUTRESCINE IMPORTER PUUP"/>
    <property type="match status" value="1"/>
</dbReference>
<feature type="transmembrane region" description="Helical" evidence="6">
    <location>
        <begin position="460"/>
        <end position="478"/>
    </location>
</feature>
<feature type="domain" description="Amino acid permease/ SLC12A" evidence="7">
    <location>
        <begin position="67"/>
        <end position="453"/>
    </location>
</feature>
<reference evidence="8" key="1">
    <citation type="submission" date="2021-03" db="EMBL/GenBank/DDBJ databases">
        <title>Leucobacter chromiisoli sp. nov., isolated from chromium-containing soil of chemical plant.</title>
        <authorList>
            <person name="Xu Z."/>
        </authorList>
    </citation>
    <scope>NUCLEOTIDE SEQUENCE</scope>
    <source>
        <strain evidence="8">K 70/01</strain>
    </source>
</reference>
<comment type="subcellular location">
    <subcellularLocation>
        <location evidence="1">Membrane</location>
        <topology evidence="1">Multi-pass membrane protein</topology>
    </subcellularLocation>
</comment>
<feature type="transmembrane region" description="Helical" evidence="6">
    <location>
        <begin position="171"/>
        <end position="190"/>
    </location>
</feature>
<feature type="transmembrane region" description="Helical" evidence="6">
    <location>
        <begin position="242"/>
        <end position="260"/>
    </location>
</feature>
<feature type="transmembrane region" description="Helical" evidence="6">
    <location>
        <begin position="137"/>
        <end position="159"/>
    </location>
</feature>
<evidence type="ECO:0000256" key="6">
    <source>
        <dbReference type="SAM" id="Phobius"/>
    </source>
</evidence>
<keyword evidence="2 6" id="KW-0812">Transmembrane</keyword>
<evidence type="ECO:0000256" key="5">
    <source>
        <dbReference type="SAM" id="MobiDB-lite"/>
    </source>
</evidence>
<evidence type="ECO:0000256" key="1">
    <source>
        <dbReference type="ARBA" id="ARBA00004141"/>
    </source>
</evidence>
<dbReference type="Pfam" id="PF00324">
    <property type="entry name" value="AA_permease"/>
    <property type="match status" value="1"/>
</dbReference>
<feature type="transmembrane region" description="Helical" evidence="6">
    <location>
        <begin position="403"/>
        <end position="424"/>
    </location>
</feature>
<evidence type="ECO:0000313" key="8">
    <source>
        <dbReference type="EMBL" id="MBO2989121.1"/>
    </source>
</evidence>
<dbReference type="PANTHER" id="PTHR42770">
    <property type="entry name" value="AMINO ACID TRANSPORTER-RELATED"/>
    <property type="match status" value="1"/>
</dbReference>
<feature type="transmembrane region" description="Helical" evidence="6">
    <location>
        <begin position="66"/>
        <end position="87"/>
    </location>
</feature>
<keyword evidence="3 6" id="KW-1133">Transmembrane helix</keyword>
<accession>A0A939QJL9</accession>
<evidence type="ECO:0000259" key="7">
    <source>
        <dbReference type="Pfam" id="PF00324"/>
    </source>
</evidence>